<feature type="region of interest" description="Disordered" evidence="2">
    <location>
        <begin position="164"/>
        <end position="202"/>
    </location>
</feature>
<evidence type="ECO:0000313" key="4">
    <source>
        <dbReference type="EMBL" id="KAK4180225.1"/>
    </source>
</evidence>
<protein>
    <recommendedName>
        <fullName evidence="3">Nephrocystin 3-like N-terminal domain-containing protein</fullName>
    </recommendedName>
</protein>
<keyword evidence="1" id="KW-0677">Repeat</keyword>
<accession>A0AAN6WE74</accession>
<sequence>MRDSQKYLAVCQWMQVPSCTRDHKEHQNVRKTYYNDTNHEPGLRVPNLPAVKTWLITPMPRNPFLRIHAIPGAGLVSYYYDEIGDKGEVPLQSKKLRKHLFQEILLQNSSTAQVYSAMDGLDECPKEDREKTVQLLIETVSNCDSKNPGKVRLLVFNRDEPDIKSSAVNKSSPPSQVFKSSQVKSSQVGISRDKSSQVGAPT</sequence>
<reference evidence="4" key="2">
    <citation type="submission" date="2023-05" db="EMBL/GenBank/DDBJ databases">
        <authorList>
            <consortium name="Lawrence Berkeley National Laboratory"/>
            <person name="Steindorff A."/>
            <person name="Hensen N."/>
            <person name="Bonometti L."/>
            <person name="Westerberg I."/>
            <person name="Brannstrom I.O."/>
            <person name="Guillou S."/>
            <person name="Cros-Aarteil S."/>
            <person name="Calhoun S."/>
            <person name="Haridas S."/>
            <person name="Kuo A."/>
            <person name="Mondo S."/>
            <person name="Pangilinan J."/>
            <person name="Riley R."/>
            <person name="Labutti K."/>
            <person name="Andreopoulos B."/>
            <person name="Lipzen A."/>
            <person name="Chen C."/>
            <person name="Yanf M."/>
            <person name="Daum C."/>
            <person name="Ng V."/>
            <person name="Clum A."/>
            <person name="Ohm R."/>
            <person name="Martin F."/>
            <person name="Silar P."/>
            <person name="Natvig D."/>
            <person name="Lalanne C."/>
            <person name="Gautier V."/>
            <person name="Ament-Velasquez S.L."/>
            <person name="Kruys A."/>
            <person name="Hutchinson M.I."/>
            <person name="Powell A.J."/>
            <person name="Barry K."/>
            <person name="Miller A.N."/>
            <person name="Grigoriev I.V."/>
            <person name="Debuchy R."/>
            <person name="Gladieux P."/>
            <person name="Thoren M.H."/>
            <person name="Johannesson H."/>
        </authorList>
    </citation>
    <scope>NUCLEOTIDE SEQUENCE</scope>
    <source>
        <strain evidence="4">CBS 892.96</strain>
    </source>
</reference>
<feature type="domain" description="Nephrocystin 3-like N-terminal" evidence="3">
    <location>
        <begin position="91"/>
        <end position="157"/>
    </location>
</feature>
<evidence type="ECO:0000259" key="3">
    <source>
        <dbReference type="Pfam" id="PF24883"/>
    </source>
</evidence>
<comment type="caution">
    <text evidence="4">The sequence shown here is derived from an EMBL/GenBank/DDBJ whole genome shotgun (WGS) entry which is preliminary data.</text>
</comment>
<keyword evidence="5" id="KW-1185">Reference proteome</keyword>
<proteinExistence type="predicted"/>
<name>A0AAN6WE74_9PEZI</name>
<dbReference type="Pfam" id="PF24883">
    <property type="entry name" value="NPHP3_N"/>
    <property type="match status" value="1"/>
</dbReference>
<organism evidence="4 5">
    <name type="scientific">Triangularia setosa</name>
    <dbReference type="NCBI Taxonomy" id="2587417"/>
    <lineage>
        <taxon>Eukaryota</taxon>
        <taxon>Fungi</taxon>
        <taxon>Dikarya</taxon>
        <taxon>Ascomycota</taxon>
        <taxon>Pezizomycotina</taxon>
        <taxon>Sordariomycetes</taxon>
        <taxon>Sordariomycetidae</taxon>
        <taxon>Sordariales</taxon>
        <taxon>Podosporaceae</taxon>
        <taxon>Triangularia</taxon>
    </lineage>
</organism>
<dbReference type="InterPro" id="IPR056884">
    <property type="entry name" value="NPHP3-like_N"/>
</dbReference>
<evidence type="ECO:0000313" key="5">
    <source>
        <dbReference type="Proteomes" id="UP001302321"/>
    </source>
</evidence>
<evidence type="ECO:0000256" key="1">
    <source>
        <dbReference type="ARBA" id="ARBA00022737"/>
    </source>
</evidence>
<dbReference type="EMBL" id="MU866102">
    <property type="protein sequence ID" value="KAK4180225.1"/>
    <property type="molecule type" value="Genomic_DNA"/>
</dbReference>
<reference evidence="4" key="1">
    <citation type="journal article" date="2023" name="Mol. Phylogenet. Evol.">
        <title>Genome-scale phylogeny and comparative genomics of the fungal order Sordariales.</title>
        <authorList>
            <person name="Hensen N."/>
            <person name="Bonometti L."/>
            <person name="Westerberg I."/>
            <person name="Brannstrom I.O."/>
            <person name="Guillou S."/>
            <person name="Cros-Aarteil S."/>
            <person name="Calhoun S."/>
            <person name="Haridas S."/>
            <person name="Kuo A."/>
            <person name="Mondo S."/>
            <person name="Pangilinan J."/>
            <person name="Riley R."/>
            <person name="LaButti K."/>
            <person name="Andreopoulos B."/>
            <person name="Lipzen A."/>
            <person name="Chen C."/>
            <person name="Yan M."/>
            <person name="Daum C."/>
            <person name="Ng V."/>
            <person name="Clum A."/>
            <person name="Steindorff A."/>
            <person name="Ohm R.A."/>
            <person name="Martin F."/>
            <person name="Silar P."/>
            <person name="Natvig D.O."/>
            <person name="Lalanne C."/>
            <person name="Gautier V."/>
            <person name="Ament-Velasquez S.L."/>
            <person name="Kruys A."/>
            <person name="Hutchinson M.I."/>
            <person name="Powell A.J."/>
            <person name="Barry K."/>
            <person name="Miller A.N."/>
            <person name="Grigoriev I.V."/>
            <person name="Debuchy R."/>
            <person name="Gladieux P."/>
            <person name="Hiltunen Thoren M."/>
            <person name="Johannesson H."/>
        </authorList>
    </citation>
    <scope>NUCLEOTIDE SEQUENCE</scope>
    <source>
        <strain evidence="4">CBS 892.96</strain>
    </source>
</reference>
<evidence type="ECO:0000256" key="2">
    <source>
        <dbReference type="SAM" id="MobiDB-lite"/>
    </source>
</evidence>
<dbReference type="Proteomes" id="UP001302321">
    <property type="component" value="Unassembled WGS sequence"/>
</dbReference>
<gene>
    <name evidence="4" type="ORF">QBC36DRAFT_357518</name>
</gene>
<feature type="compositionally biased region" description="Low complexity" evidence="2">
    <location>
        <begin position="175"/>
        <end position="188"/>
    </location>
</feature>
<dbReference type="AlphaFoldDB" id="A0AAN6WE74"/>